<keyword evidence="2" id="KW-0519">Myristate</keyword>
<name>E4YSW3_OIKDI</name>
<keyword evidence="3" id="KW-0479">Metal-binding</keyword>
<dbReference type="Gene3D" id="1.10.238.10">
    <property type="entry name" value="EF-hand"/>
    <property type="match status" value="1"/>
</dbReference>
<comment type="similarity">
    <text evidence="1">Belongs to the recoverin family.</text>
</comment>
<dbReference type="PROSITE" id="PS00018">
    <property type="entry name" value="EF_HAND_1"/>
    <property type="match status" value="1"/>
</dbReference>
<evidence type="ECO:0000256" key="2">
    <source>
        <dbReference type="ARBA" id="ARBA00022707"/>
    </source>
</evidence>
<dbReference type="GO" id="GO:0005509">
    <property type="term" value="F:calcium ion binding"/>
    <property type="evidence" value="ECO:0007669"/>
    <property type="project" value="InterPro"/>
</dbReference>
<dbReference type="SUPFAM" id="SSF47473">
    <property type="entry name" value="EF-hand"/>
    <property type="match status" value="1"/>
</dbReference>
<proteinExistence type="inferred from homology"/>
<dbReference type="EMBL" id="FN655257">
    <property type="protein sequence ID" value="CBY38552.1"/>
    <property type="molecule type" value="Genomic_DNA"/>
</dbReference>
<sequence>MGAANGKLSEKKVKKLSAKTGYSRDEIVTWYSGFLSDCPSGKLTKKEFSKVYSGFFPHGDSRAFSEFIFAAFDRNGDGSIEFAEFLEALAITSKGSFQQKLECKFIKISKIVKMKLLIGIFASALGLELQATGFQTGLKENGERACSCVGDPDFCADFCSGSGGGSGSCSCVGDPQWCEDFCNGSGTASDPETIMKSTLSDCGWYNWSMVKCSQEMHDRLLSNTGNAYSCITTDDYNGYSAYKTYSVEDSWNKLVAVCGPKSNTAVNKYYFENQCDDCSNWCMYQNNKPDCVKNCIVDRGQRFCSNASGRYNLVVTNWNPDIAYYAYGGHLYGSRGLVYCTGYCVGN</sequence>
<dbReference type="AlphaFoldDB" id="E4YSW3"/>
<organism evidence="8">
    <name type="scientific">Oikopleura dioica</name>
    <name type="common">Tunicate</name>
    <dbReference type="NCBI Taxonomy" id="34765"/>
    <lineage>
        <taxon>Eukaryota</taxon>
        <taxon>Metazoa</taxon>
        <taxon>Chordata</taxon>
        <taxon>Tunicata</taxon>
        <taxon>Appendicularia</taxon>
        <taxon>Copelata</taxon>
        <taxon>Oikopleuridae</taxon>
        <taxon>Oikopleura</taxon>
    </lineage>
</organism>
<accession>E4YSW3</accession>
<keyword evidence="4" id="KW-0677">Repeat</keyword>
<evidence type="ECO:0000313" key="8">
    <source>
        <dbReference type="EMBL" id="CBY38552.1"/>
    </source>
</evidence>
<dbReference type="CDD" id="cd00051">
    <property type="entry name" value="EFh"/>
    <property type="match status" value="1"/>
</dbReference>
<dbReference type="PROSITE" id="PS50222">
    <property type="entry name" value="EF_HAND_2"/>
    <property type="match status" value="1"/>
</dbReference>
<gene>
    <name evidence="8" type="ORF">GSOID_T00032502001</name>
</gene>
<dbReference type="Proteomes" id="UP000011014">
    <property type="component" value="Unassembled WGS sequence"/>
</dbReference>
<evidence type="ECO:0000256" key="5">
    <source>
        <dbReference type="ARBA" id="ARBA00022837"/>
    </source>
</evidence>
<dbReference type="PANTHER" id="PTHR23055:SF178">
    <property type="entry name" value="NEUROCALCIN HOMOLOG"/>
    <property type="match status" value="1"/>
</dbReference>
<dbReference type="Pfam" id="PF00036">
    <property type="entry name" value="EF-hand_1"/>
    <property type="match status" value="1"/>
</dbReference>
<evidence type="ECO:0000256" key="1">
    <source>
        <dbReference type="ARBA" id="ARBA00006049"/>
    </source>
</evidence>
<dbReference type="PANTHER" id="PTHR23055">
    <property type="entry name" value="CALCIUM BINDING PROTEINS"/>
    <property type="match status" value="1"/>
</dbReference>
<evidence type="ECO:0000256" key="4">
    <source>
        <dbReference type="ARBA" id="ARBA00022737"/>
    </source>
</evidence>
<dbReference type="InterPro" id="IPR002048">
    <property type="entry name" value="EF_hand_dom"/>
</dbReference>
<protein>
    <recommendedName>
        <fullName evidence="7">EF-hand domain-containing protein</fullName>
    </recommendedName>
</protein>
<dbReference type="InterPro" id="IPR028846">
    <property type="entry name" value="Recoverin"/>
</dbReference>
<keyword evidence="6" id="KW-0449">Lipoprotein</keyword>
<evidence type="ECO:0000256" key="6">
    <source>
        <dbReference type="ARBA" id="ARBA00023288"/>
    </source>
</evidence>
<dbReference type="InterPro" id="IPR018247">
    <property type="entry name" value="EF_Hand_1_Ca_BS"/>
</dbReference>
<dbReference type="PRINTS" id="PR00450">
    <property type="entry name" value="RECOVERIN"/>
</dbReference>
<feature type="domain" description="EF-hand" evidence="7">
    <location>
        <begin position="60"/>
        <end position="95"/>
    </location>
</feature>
<reference evidence="8" key="1">
    <citation type="journal article" date="2010" name="Science">
        <title>Plasticity of animal genome architecture unmasked by rapid evolution of a pelagic tunicate.</title>
        <authorList>
            <person name="Denoeud F."/>
            <person name="Henriet S."/>
            <person name="Mungpakdee S."/>
            <person name="Aury J.M."/>
            <person name="Da Silva C."/>
            <person name="Brinkmann H."/>
            <person name="Mikhaleva J."/>
            <person name="Olsen L.C."/>
            <person name="Jubin C."/>
            <person name="Canestro C."/>
            <person name="Bouquet J.M."/>
            <person name="Danks G."/>
            <person name="Poulain J."/>
            <person name="Campsteijn C."/>
            <person name="Adamski M."/>
            <person name="Cross I."/>
            <person name="Yadetie F."/>
            <person name="Muffato M."/>
            <person name="Louis A."/>
            <person name="Butcher S."/>
            <person name="Tsagkogeorga G."/>
            <person name="Konrad A."/>
            <person name="Singh S."/>
            <person name="Jensen M.F."/>
            <person name="Cong E.H."/>
            <person name="Eikeseth-Otteraa H."/>
            <person name="Noel B."/>
            <person name="Anthouard V."/>
            <person name="Porcel B.M."/>
            <person name="Kachouri-Lafond R."/>
            <person name="Nishino A."/>
            <person name="Ugolini M."/>
            <person name="Chourrout P."/>
            <person name="Nishida H."/>
            <person name="Aasland R."/>
            <person name="Huzurbazar S."/>
            <person name="Westhof E."/>
            <person name="Delsuc F."/>
            <person name="Lehrach H."/>
            <person name="Reinhardt R."/>
            <person name="Weissenbach J."/>
            <person name="Roy S.W."/>
            <person name="Artiguenave F."/>
            <person name="Postlethwait J.H."/>
            <person name="Manak J.R."/>
            <person name="Thompson E.M."/>
            <person name="Jaillon O."/>
            <person name="Du Pasquier L."/>
            <person name="Boudinot P."/>
            <person name="Liberles D.A."/>
            <person name="Volff J.N."/>
            <person name="Philippe H."/>
            <person name="Lenhard B."/>
            <person name="Roest Crollius H."/>
            <person name="Wincker P."/>
            <person name="Chourrout D."/>
        </authorList>
    </citation>
    <scope>NUCLEOTIDE SEQUENCE [LARGE SCALE GENOMIC DNA]</scope>
</reference>
<evidence type="ECO:0000259" key="7">
    <source>
        <dbReference type="PROSITE" id="PS50222"/>
    </source>
</evidence>
<evidence type="ECO:0000256" key="3">
    <source>
        <dbReference type="ARBA" id="ARBA00022723"/>
    </source>
</evidence>
<keyword evidence="5" id="KW-0106">Calcium</keyword>
<dbReference type="InterPro" id="IPR011992">
    <property type="entry name" value="EF-hand-dom_pair"/>
</dbReference>